<evidence type="ECO:0000313" key="1">
    <source>
        <dbReference type="EMBL" id="EOY03882.1"/>
    </source>
</evidence>
<dbReference type="InParanoid" id="A0A061EHJ4"/>
<dbReference type="HOGENOM" id="CLU_2377004_0_0_1"/>
<dbReference type="Proteomes" id="UP000026915">
    <property type="component" value="Chromosome 4"/>
</dbReference>
<dbReference type="Gramene" id="EOY03882">
    <property type="protein sequence ID" value="EOY03882"/>
    <property type="gene ID" value="TCM_019095"/>
</dbReference>
<name>A0A061EHJ4_THECC</name>
<accession>A0A061EHJ4</accession>
<proteinExistence type="predicted"/>
<gene>
    <name evidence="1" type="ORF">TCM_019095</name>
</gene>
<dbReference type="EMBL" id="CM001882">
    <property type="protein sequence ID" value="EOY03882.1"/>
    <property type="molecule type" value="Genomic_DNA"/>
</dbReference>
<evidence type="ECO:0000313" key="2">
    <source>
        <dbReference type="Proteomes" id="UP000026915"/>
    </source>
</evidence>
<protein>
    <submittedName>
        <fullName evidence="1">Uncharacterized protein</fullName>
    </submittedName>
</protein>
<reference evidence="1 2" key="1">
    <citation type="journal article" date="2013" name="Genome Biol.">
        <title>The genome sequence of the most widely cultivated cacao type and its use to identify candidate genes regulating pod color.</title>
        <authorList>
            <person name="Motamayor J.C."/>
            <person name="Mockaitis K."/>
            <person name="Schmutz J."/>
            <person name="Haiminen N."/>
            <person name="Iii D.L."/>
            <person name="Cornejo O."/>
            <person name="Findley S.D."/>
            <person name="Zheng P."/>
            <person name="Utro F."/>
            <person name="Royaert S."/>
            <person name="Saski C."/>
            <person name="Jenkins J."/>
            <person name="Podicheti R."/>
            <person name="Zhao M."/>
            <person name="Scheffler B.E."/>
            <person name="Stack J.C."/>
            <person name="Feltus F.A."/>
            <person name="Mustiga G.M."/>
            <person name="Amores F."/>
            <person name="Phillips W."/>
            <person name="Marelli J.P."/>
            <person name="May G.D."/>
            <person name="Shapiro H."/>
            <person name="Ma J."/>
            <person name="Bustamante C.D."/>
            <person name="Schnell R.J."/>
            <person name="Main D."/>
            <person name="Gilbert D."/>
            <person name="Parida L."/>
            <person name="Kuhn D.N."/>
        </authorList>
    </citation>
    <scope>NUCLEOTIDE SEQUENCE [LARGE SCALE GENOMIC DNA]</scope>
    <source>
        <strain evidence="2">cv. Matina 1-6</strain>
    </source>
</reference>
<dbReference type="AlphaFoldDB" id="A0A061EHJ4"/>
<keyword evidence="2" id="KW-1185">Reference proteome</keyword>
<organism evidence="1 2">
    <name type="scientific">Theobroma cacao</name>
    <name type="common">Cacao</name>
    <name type="synonym">Cocoa</name>
    <dbReference type="NCBI Taxonomy" id="3641"/>
    <lineage>
        <taxon>Eukaryota</taxon>
        <taxon>Viridiplantae</taxon>
        <taxon>Streptophyta</taxon>
        <taxon>Embryophyta</taxon>
        <taxon>Tracheophyta</taxon>
        <taxon>Spermatophyta</taxon>
        <taxon>Magnoliopsida</taxon>
        <taxon>eudicotyledons</taxon>
        <taxon>Gunneridae</taxon>
        <taxon>Pentapetalae</taxon>
        <taxon>rosids</taxon>
        <taxon>malvids</taxon>
        <taxon>Malvales</taxon>
        <taxon>Malvaceae</taxon>
        <taxon>Byttnerioideae</taxon>
        <taxon>Theobroma</taxon>
    </lineage>
</organism>
<sequence length="95" mass="10673">MIEILILQTFLLIQSLQRKSLIGNLPEDELYALVSTQVLALLACHPVLLILTPIGGNEYQLIWFKLNEIILVPILTKGLIWRVLSTLHGSRSPNS</sequence>